<name>A0A6L9MQR1_9ALTE</name>
<sequence length="112" mass="12787">MESFNSVEAIITRIIALNHAWKVSRETLGAKNDITEAMRRQKSSWQASLLRFHENAAYLKVDNDNTDGEVLLSVRLHSPVNINGVLRLDAEHIPLRIAKELFSSYELESLIR</sequence>
<organism evidence="1 2">
    <name type="scientific">Alteromonas hispanica</name>
    <dbReference type="NCBI Taxonomy" id="315421"/>
    <lineage>
        <taxon>Bacteria</taxon>
        <taxon>Pseudomonadati</taxon>
        <taxon>Pseudomonadota</taxon>
        <taxon>Gammaproteobacteria</taxon>
        <taxon>Alteromonadales</taxon>
        <taxon>Alteromonadaceae</taxon>
        <taxon>Alteromonas/Salinimonas group</taxon>
        <taxon>Alteromonas</taxon>
    </lineage>
</organism>
<evidence type="ECO:0000313" key="2">
    <source>
        <dbReference type="Proteomes" id="UP000478837"/>
    </source>
</evidence>
<accession>A0A6L9MQR1</accession>
<dbReference type="EMBL" id="JAAAWP010000001">
    <property type="protein sequence ID" value="NDW20407.1"/>
    <property type="molecule type" value="Genomic_DNA"/>
</dbReference>
<evidence type="ECO:0000313" key="1">
    <source>
        <dbReference type="EMBL" id="NDW20407.1"/>
    </source>
</evidence>
<gene>
    <name evidence="1" type="ORF">GTW09_02550</name>
</gene>
<dbReference type="Proteomes" id="UP000478837">
    <property type="component" value="Unassembled WGS sequence"/>
</dbReference>
<reference evidence="1 2" key="1">
    <citation type="submission" date="2020-01" db="EMBL/GenBank/DDBJ databases">
        <title>Genomes of bacteria type strains.</title>
        <authorList>
            <person name="Chen J."/>
            <person name="Zhu S."/>
            <person name="Yang J."/>
        </authorList>
    </citation>
    <scope>NUCLEOTIDE SEQUENCE [LARGE SCALE GENOMIC DNA]</scope>
    <source>
        <strain evidence="1 2">LMG 22958</strain>
    </source>
</reference>
<comment type="caution">
    <text evidence="1">The sequence shown here is derived from an EMBL/GenBank/DDBJ whole genome shotgun (WGS) entry which is preliminary data.</text>
</comment>
<protein>
    <submittedName>
        <fullName evidence="1">Uncharacterized protein</fullName>
    </submittedName>
</protein>
<dbReference type="AlphaFoldDB" id="A0A6L9MQR1"/>
<keyword evidence="2" id="KW-1185">Reference proteome</keyword>
<proteinExistence type="predicted"/>